<dbReference type="GO" id="GO:0030313">
    <property type="term" value="C:cell envelope"/>
    <property type="evidence" value="ECO:0007669"/>
    <property type="project" value="UniProtKB-SubCell"/>
</dbReference>
<dbReference type="Proteomes" id="UP000262195">
    <property type="component" value="Unassembled WGS sequence"/>
</dbReference>
<evidence type="ECO:0000256" key="2">
    <source>
        <dbReference type="ARBA" id="ARBA00008520"/>
    </source>
</evidence>
<name>A0A3D4S4K0_9ENTE</name>
<comment type="similarity">
    <text evidence="2">Belongs to the bacterial solute-binding protein 1 family.</text>
</comment>
<evidence type="ECO:0000256" key="5">
    <source>
        <dbReference type="SAM" id="SignalP"/>
    </source>
</evidence>
<dbReference type="CDD" id="cd14748">
    <property type="entry name" value="PBP2_UgpB"/>
    <property type="match status" value="1"/>
</dbReference>
<evidence type="ECO:0000313" key="7">
    <source>
        <dbReference type="Proteomes" id="UP000262195"/>
    </source>
</evidence>
<dbReference type="EMBL" id="DQHO01000013">
    <property type="protein sequence ID" value="HCS93412.1"/>
    <property type="molecule type" value="Genomic_DNA"/>
</dbReference>
<evidence type="ECO:0000256" key="4">
    <source>
        <dbReference type="ARBA" id="ARBA00022729"/>
    </source>
</evidence>
<dbReference type="InterPro" id="IPR006059">
    <property type="entry name" value="SBP"/>
</dbReference>
<evidence type="ECO:0000313" key="6">
    <source>
        <dbReference type="EMBL" id="HCS93412.1"/>
    </source>
</evidence>
<dbReference type="Pfam" id="PF13416">
    <property type="entry name" value="SBP_bac_8"/>
    <property type="match status" value="1"/>
</dbReference>
<dbReference type="InterPro" id="IPR050490">
    <property type="entry name" value="Bact_solute-bd_prot1"/>
</dbReference>
<dbReference type="PANTHER" id="PTHR43649:SF31">
    <property type="entry name" value="SN-GLYCEROL-3-PHOSPHATE-BINDING PERIPLASMIC PROTEIN UGPB"/>
    <property type="match status" value="1"/>
</dbReference>
<organism evidence="6 7">
    <name type="scientific">Bavariicoccus seileri</name>
    <dbReference type="NCBI Taxonomy" id="549685"/>
    <lineage>
        <taxon>Bacteria</taxon>
        <taxon>Bacillati</taxon>
        <taxon>Bacillota</taxon>
        <taxon>Bacilli</taxon>
        <taxon>Lactobacillales</taxon>
        <taxon>Enterococcaceae</taxon>
        <taxon>Bavariicoccus</taxon>
    </lineage>
</organism>
<reference evidence="6 7" key="1">
    <citation type="journal article" date="2018" name="Nat. Biotechnol.">
        <title>A standardized bacterial taxonomy based on genome phylogeny substantially revises the tree of life.</title>
        <authorList>
            <person name="Parks D.H."/>
            <person name="Chuvochina M."/>
            <person name="Waite D.W."/>
            <person name="Rinke C."/>
            <person name="Skarshewski A."/>
            <person name="Chaumeil P.A."/>
            <person name="Hugenholtz P."/>
        </authorList>
    </citation>
    <scope>NUCLEOTIDE SEQUENCE [LARGE SCALE GENOMIC DNA]</scope>
    <source>
        <strain evidence="6">UBA11306</strain>
    </source>
</reference>
<proteinExistence type="inferred from homology"/>
<evidence type="ECO:0000256" key="3">
    <source>
        <dbReference type="ARBA" id="ARBA00022448"/>
    </source>
</evidence>
<comment type="caution">
    <text evidence="6">The sequence shown here is derived from an EMBL/GenBank/DDBJ whole genome shotgun (WGS) entry which is preliminary data.</text>
</comment>
<dbReference type="AlphaFoldDB" id="A0A3D4S4K0"/>
<feature type="signal peptide" evidence="5">
    <location>
        <begin position="1"/>
        <end position="25"/>
    </location>
</feature>
<keyword evidence="4 5" id="KW-0732">Signal</keyword>
<comment type="subcellular location">
    <subcellularLocation>
        <location evidence="1">Cell envelope</location>
    </subcellularLocation>
</comment>
<dbReference type="SUPFAM" id="SSF53850">
    <property type="entry name" value="Periplasmic binding protein-like II"/>
    <property type="match status" value="1"/>
</dbReference>
<gene>
    <name evidence="6" type="ORF">DIW15_01725</name>
</gene>
<dbReference type="STRING" id="1121105.GCA_000421665_00026"/>
<dbReference type="Gene3D" id="3.40.190.10">
    <property type="entry name" value="Periplasmic binding protein-like II"/>
    <property type="match status" value="2"/>
</dbReference>
<accession>A0A3D4S4K0</accession>
<feature type="chain" id="PRO_5039563511" evidence="5">
    <location>
        <begin position="26"/>
        <end position="443"/>
    </location>
</feature>
<evidence type="ECO:0000256" key="1">
    <source>
        <dbReference type="ARBA" id="ARBA00004196"/>
    </source>
</evidence>
<protein>
    <submittedName>
        <fullName evidence="6">ABC transporter substrate-binding protein</fullName>
    </submittedName>
</protein>
<keyword evidence="3" id="KW-0813">Transport</keyword>
<dbReference type="PANTHER" id="PTHR43649">
    <property type="entry name" value="ARABINOSE-BINDING PROTEIN-RELATED"/>
    <property type="match status" value="1"/>
</dbReference>
<sequence>MTNLSGYKKVVGGALVLASSFTLVACSNNGNNSSNGGDSGSNDDNKAPVELTFWHAMNGPHQEEITKLVAAFNDSQEDYKVVEQNQGDYDTLQQSIMAAGASGDLPTLAQITPGNAPDYAKNSLLVALDDLMTGDTGFSQEKLDDIYPGFLDSSKYDGKTYAFPFSKSTRIMYYNQSFLDEYDVEVPKTWGEVVALGEKMTSNSDDRVAMGFENSFEMEYETIAKQAGAKFIEPETLETDIAGDKSVEALQFVMDLIDKGYARTAGEDGYFSGPFARGESSLYIGSSAGVSHVAEPAEESGIEWRTAEIPTYNDSQLTLFAGNDLGIFSSASEEQQAGGMAFIKFLLEPANTAEWAMATGYVPIRKSAQDEQDYKDYIAEHPEYEAANKELAYGQSETSFVGFGQFRNVLLETLDNVLSNNADVKESLQSLEDQTKTIITDNN</sequence>